<dbReference type="EMBL" id="LR796649">
    <property type="protein sequence ID" value="CAB4157044.1"/>
    <property type="molecule type" value="Genomic_DNA"/>
</dbReference>
<feature type="domain" description="NrS-1 polymerase-like helicase" evidence="1">
    <location>
        <begin position="486"/>
        <end position="602"/>
    </location>
</feature>
<sequence length="780" mass="85516">MTTQTFEFLEFLAGLAPEGETALMVRQKPKLTPEGEMQYHADGAIKCTWPAFLPDPGRIKESQAWYGNTASYIIDRFESGRVSASAACCEYCLVLVLDDIGTKSKAPPLPPTWIMETSPGCYQWGYAFSDDQPTKAEFAAAIRAIADAGYTDPGACNPVRNFRIPGSVNLKPGRDKFAARLVEFHPKREFTLSGICAALGVTPAEPDSAGPKPIRLADTGHDDVFGWLAEQGLVLSKPNAEGWAGVICPNHAEHTDGNPEGRYMPATRSYCCLHSHCVDLDTKTFLSWVADNGGPRHEPGLRDDLMAAVMTDALEKLEPTEFFSDDAAAVIAEVDQKELGRIEKAGWYDRFAYVISDHAYFDLQDRREISRQAFDALYRHVSCKSIHSGKKIEASTCYDENRQAKGARVLHGITYAAGESVLVERDGDVFGNRWRDARPAPGAGDVTPWVEHCERLIPEPSEREHVWDVMAYKVQHPAVKINHAVLHGGDQGCGKDTLWAPFLWAVCGPGLKNRGLLDSDTLGAQWGYALESEVLILNELREPEARERRALANKLKPIIAAPPEMLTVNRKGLHPYDMVNRMFVLAFSNDPVPISIDSQDRRWFCIWSAAPRMAPEAARALWDWYQGGGFAAVAGWLHRRDVSAFNPAAAPAWTEFKASMVEQGMSAVESYLVDMLRRRQGEFSRGVIGSPFHSLCDRLSGAAPAGGKVPQGALLHAIKEAGWVDLGRVASGDYPSKKHLYAAPDVARGYSKSDLRRLIEEAPGGVLAGAVSGPRLVAGG</sequence>
<name>A0A6J7X6G9_9CAUD</name>
<organism evidence="3">
    <name type="scientific">uncultured Caudovirales phage</name>
    <dbReference type="NCBI Taxonomy" id="2100421"/>
    <lineage>
        <taxon>Viruses</taxon>
        <taxon>Duplodnaviria</taxon>
        <taxon>Heunggongvirae</taxon>
        <taxon>Uroviricota</taxon>
        <taxon>Caudoviricetes</taxon>
        <taxon>Peduoviridae</taxon>
        <taxon>Maltschvirus</taxon>
        <taxon>Maltschvirus maltsch</taxon>
    </lineage>
</organism>
<dbReference type="Gene3D" id="3.30.70.1790">
    <property type="entry name" value="RepB DNA-primase, N-terminal domain"/>
    <property type="match status" value="1"/>
</dbReference>
<dbReference type="Pfam" id="PF19263">
    <property type="entry name" value="DUF5906"/>
    <property type="match status" value="1"/>
</dbReference>
<dbReference type="EMBL" id="LR798347">
    <property type="protein sequence ID" value="CAB5225407.1"/>
    <property type="molecule type" value="Genomic_DNA"/>
</dbReference>
<dbReference type="InterPro" id="IPR045455">
    <property type="entry name" value="NrS-1_pol-like_helicase"/>
</dbReference>
<reference evidence="3" key="1">
    <citation type="submission" date="2020-05" db="EMBL/GenBank/DDBJ databases">
        <authorList>
            <person name="Chiriac C."/>
            <person name="Salcher M."/>
            <person name="Ghai R."/>
            <person name="Kavagutti S V."/>
        </authorList>
    </citation>
    <scope>NUCLEOTIDE SEQUENCE</scope>
</reference>
<accession>A0A6J7X6G9</accession>
<proteinExistence type="predicted"/>
<gene>
    <name evidence="2" type="ORF">UFOVP680_3</name>
    <name evidence="3" type="ORF">UFOVP748_14</name>
</gene>
<evidence type="ECO:0000313" key="3">
    <source>
        <dbReference type="EMBL" id="CAB5225407.1"/>
    </source>
</evidence>
<evidence type="ECO:0000313" key="2">
    <source>
        <dbReference type="EMBL" id="CAB4157044.1"/>
    </source>
</evidence>
<protein>
    <recommendedName>
        <fullName evidence="1">NrS-1 polymerase-like helicase domain-containing protein</fullName>
    </recommendedName>
</protein>
<evidence type="ECO:0000259" key="1">
    <source>
        <dbReference type="Pfam" id="PF19263"/>
    </source>
</evidence>